<accession>A0A7W9E5G1</accession>
<sequence length="55" mass="5678">MMAPVPTRNRACAHMGEPQTACESGAPANMKAESLPSANAPYAQRNTSGGNLYGV</sequence>
<evidence type="ECO:0000256" key="1">
    <source>
        <dbReference type="SAM" id="MobiDB-lite"/>
    </source>
</evidence>
<evidence type="ECO:0000313" key="2">
    <source>
        <dbReference type="EMBL" id="MBB5643176.1"/>
    </source>
</evidence>
<dbReference type="AlphaFoldDB" id="A0A7W9E5G1"/>
<feature type="region of interest" description="Disordered" evidence="1">
    <location>
        <begin position="1"/>
        <end position="55"/>
    </location>
</feature>
<proteinExistence type="predicted"/>
<dbReference type="EMBL" id="JACHBQ010000001">
    <property type="protein sequence ID" value="MBB5643176.1"/>
    <property type="molecule type" value="Genomic_DNA"/>
</dbReference>
<evidence type="ECO:0000313" key="3">
    <source>
        <dbReference type="Proteomes" id="UP000561726"/>
    </source>
</evidence>
<protein>
    <submittedName>
        <fullName evidence="2">Uncharacterized protein</fullName>
    </submittedName>
</protein>
<gene>
    <name evidence="2" type="ORF">BJ997_003724</name>
</gene>
<dbReference type="Proteomes" id="UP000561726">
    <property type="component" value="Unassembled WGS sequence"/>
</dbReference>
<comment type="caution">
    <text evidence="2">The sequence shown here is derived from an EMBL/GenBank/DDBJ whole genome shotgun (WGS) entry which is preliminary data.</text>
</comment>
<organism evidence="2 3">
    <name type="scientific">Cryobacterium roopkundense</name>
    <dbReference type="NCBI Taxonomy" id="1001240"/>
    <lineage>
        <taxon>Bacteria</taxon>
        <taxon>Bacillati</taxon>
        <taxon>Actinomycetota</taxon>
        <taxon>Actinomycetes</taxon>
        <taxon>Micrococcales</taxon>
        <taxon>Microbacteriaceae</taxon>
        <taxon>Cryobacterium</taxon>
    </lineage>
</organism>
<name>A0A7W9E5G1_9MICO</name>
<feature type="compositionally biased region" description="Polar residues" evidence="1">
    <location>
        <begin position="44"/>
        <end position="55"/>
    </location>
</feature>
<reference evidence="2 3" key="1">
    <citation type="submission" date="2020-08" db="EMBL/GenBank/DDBJ databases">
        <title>Sequencing the genomes of 1000 actinobacteria strains.</title>
        <authorList>
            <person name="Klenk H.-P."/>
        </authorList>
    </citation>
    <scope>NUCLEOTIDE SEQUENCE [LARGE SCALE GENOMIC DNA]</scope>
    <source>
        <strain evidence="2 3">DSM 21065</strain>
    </source>
</reference>